<dbReference type="GO" id="GO:0005615">
    <property type="term" value="C:extracellular space"/>
    <property type="evidence" value="ECO:0007669"/>
    <property type="project" value="TreeGrafter"/>
</dbReference>
<dbReference type="GeneID" id="115459447"/>
<dbReference type="PANTHER" id="PTHR16675:SF235">
    <property type="entry name" value="SHKT DOMAIN-CONTAINING PROTEIN"/>
    <property type="match status" value="1"/>
</dbReference>
<dbReference type="PANTHER" id="PTHR16675">
    <property type="entry name" value="MHC CLASS I-RELATED"/>
    <property type="match status" value="1"/>
</dbReference>
<organism evidence="8 9">
    <name type="scientific">Microcaecilia unicolor</name>
    <dbReference type="NCBI Taxonomy" id="1415580"/>
    <lineage>
        <taxon>Eukaryota</taxon>
        <taxon>Metazoa</taxon>
        <taxon>Chordata</taxon>
        <taxon>Craniata</taxon>
        <taxon>Vertebrata</taxon>
        <taxon>Euteleostomi</taxon>
        <taxon>Amphibia</taxon>
        <taxon>Gymnophiona</taxon>
        <taxon>Siphonopidae</taxon>
        <taxon>Microcaecilia</taxon>
    </lineage>
</organism>
<dbReference type="AlphaFoldDB" id="A0A6P7WXZ7"/>
<keyword evidence="2" id="KW-0732">Signal</keyword>
<name>A0A6P7WXZ7_9AMPH</name>
<protein>
    <submittedName>
        <fullName evidence="9">Patr class I histocompatibility antigen, CH28 alpha chain-like</fullName>
    </submittedName>
</protein>
<dbReference type="PROSITE" id="PS50835">
    <property type="entry name" value="IG_LIKE"/>
    <property type="match status" value="1"/>
</dbReference>
<comment type="subcellular location">
    <subcellularLocation>
        <location evidence="1">Membrane</location>
    </subcellularLocation>
</comment>
<dbReference type="GO" id="GO:0006955">
    <property type="term" value="P:immune response"/>
    <property type="evidence" value="ECO:0007669"/>
    <property type="project" value="TreeGrafter"/>
</dbReference>
<dbReference type="SMART" id="SM00407">
    <property type="entry name" value="IGc1"/>
    <property type="match status" value="1"/>
</dbReference>
<keyword evidence="3 6" id="KW-0472">Membrane</keyword>
<evidence type="ECO:0000256" key="5">
    <source>
        <dbReference type="ARBA" id="ARBA00023180"/>
    </source>
</evidence>
<keyword evidence="6" id="KW-0812">Transmembrane</keyword>
<evidence type="ECO:0000256" key="2">
    <source>
        <dbReference type="ARBA" id="ARBA00022729"/>
    </source>
</evidence>
<sequence>MFEKAEKLQPFAHCWHRGSRGASCSSDWRGDLCAKMQLPLLLLLGSLCAQGVLSGNHSLRYFTTTIFGAEPSIPYFIAVVYLDDILVEWFDSHTERLEPRTEWVKKAVGPDYWWDRNHYLFFLQYNSLSVLSTIMFQTNQTEGVHTYQTMEGCEITDQNTTFVLFKTAFDRADFVYINTDTMKWVAEMPEAEQIAQTRNANKSITDQFLRGLHTLCDDLRFLLPFANQTVQRKDKPSVRVTERKLPNDSMTLYCHAYGFHPRRIQMKWLKNGTETQAKLEPEEILFNPDGTYQAIVSLNVTSKTQDDYSCLVQHRSLEEDKTVHWERSPEPLTGPAKDTGTAQQGLSIGGIIGVVLALVVLVFAVTLGQVSWQKRRQDTLGERFFNT</sequence>
<dbReference type="InParanoid" id="A0A6P7WXZ7"/>
<dbReference type="InterPro" id="IPR007110">
    <property type="entry name" value="Ig-like_dom"/>
</dbReference>
<dbReference type="InterPro" id="IPR037055">
    <property type="entry name" value="MHC_I-like_Ag-recog_sf"/>
</dbReference>
<evidence type="ECO:0000313" key="9">
    <source>
        <dbReference type="RefSeq" id="XP_030045128.1"/>
    </source>
</evidence>
<dbReference type="InterPro" id="IPR011161">
    <property type="entry name" value="MHC_I-like_Ag-recog"/>
</dbReference>
<dbReference type="OrthoDB" id="10043043at2759"/>
<evidence type="ECO:0000256" key="3">
    <source>
        <dbReference type="ARBA" id="ARBA00023136"/>
    </source>
</evidence>
<dbReference type="SUPFAM" id="SSF54452">
    <property type="entry name" value="MHC antigen-recognition domain"/>
    <property type="match status" value="1"/>
</dbReference>
<dbReference type="Proteomes" id="UP000515156">
    <property type="component" value="Unplaced"/>
</dbReference>
<keyword evidence="4" id="KW-1015">Disulfide bond</keyword>
<evidence type="ECO:0000259" key="7">
    <source>
        <dbReference type="PROSITE" id="PS50835"/>
    </source>
</evidence>
<dbReference type="Gene3D" id="3.30.500.10">
    <property type="entry name" value="MHC class I-like antigen recognition-like"/>
    <property type="match status" value="1"/>
</dbReference>
<dbReference type="KEGG" id="muo:115459447"/>
<dbReference type="InterPro" id="IPR003597">
    <property type="entry name" value="Ig_C1-set"/>
</dbReference>
<evidence type="ECO:0000256" key="6">
    <source>
        <dbReference type="SAM" id="Phobius"/>
    </source>
</evidence>
<dbReference type="Gene3D" id="2.60.40.10">
    <property type="entry name" value="Immunoglobulins"/>
    <property type="match status" value="1"/>
</dbReference>
<dbReference type="Pfam" id="PF07654">
    <property type="entry name" value="C1-set"/>
    <property type="match status" value="1"/>
</dbReference>
<keyword evidence="5" id="KW-0325">Glycoprotein</keyword>
<keyword evidence="8" id="KW-1185">Reference proteome</keyword>
<gene>
    <name evidence="9" type="primary">LOC115459447</name>
</gene>
<dbReference type="RefSeq" id="XP_030045128.1">
    <property type="nucleotide sequence ID" value="XM_030189268.1"/>
</dbReference>
<accession>A0A6P7WXZ7</accession>
<dbReference type="SUPFAM" id="SSF48726">
    <property type="entry name" value="Immunoglobulin"/>
    <property type="match status" value="1"/>
</dbReference>
<dbReference type="InterPro" id="IPR013783">
    <property type="entry name" value="Ig-like_fold"/>
</dbReference>
<evidence type="ECO:0000256" key="1">
    <source>
        <dbReference type="ARBA" id="ARBA00004370"/>
    </source>
</evidence>
<dbReference type="FunFam" id="2.60.40.10:FF:000204">
    <property type="entry name" value="Major histocompatibility complex, class I-related protein"/>
    <property type="match status" value="1"/>
</dbReference>
<dbReference type="GO" id="GO:0009897">
    <property type="term" value="C:external side of plasma membrane"/>
    <property type="evidence" value="ECO:0007669"/>
    <property type="project" value="TreeGrafter"/>
</dbReference>
<dbReference type="InterPro" id="IPR036179">
    <property type="entry name" value="Ig-like_dom_sf"/>
</dbReference>
<dbReference type="InterPro" id="IPR003006">
    <property type="entry name" value="Ig/MHC_CS"/>
</dbReference>
<dbReference type="InterPro" id="IPR011162">
    <property type="entry name" value="MHC_I/II-like_Ag-recog"/>
</dbReference>
<evidence type="ECO:0000313" key="8">
    <source>
        <dbReference type="Proteomes" id="UP000515156"/>
    </source>
</evidence>
<feature type="domain" description="Ig-like" evidence="7">
    <location>
        <begin position="236"/>
        <end position="324"/>
    </location>
</feature>
<dbReference type="PROSITE" id="PS00290">
    <property type="entry name" value="IG_MHC"/>
    <property type="match status" value="1"/>
</dbReference>
<dbReference type="InterPro" id="IPR050208">
    <property type="entry name" value="MHC_class-I_related"/>
</dbReference>
<proteinExistence type="predicted"/>
<keyword evidence="6" id="KW-1133">Transmembrane helix</keyword>
<evidence type="ECO:0000256" key="4">
    <source>
        <dbReference type="ARBA" id="ARBA00023157"/>
    </source>
</evidence>
<dbReference type="Pfam" id="PF00129">
    <property type="entry name" value="MHC_I"/>
    <property type="match status" value="1"/>
</dbReference>
<feature type="transmembrane region" description="Helical" evidence="6">
    <location>
        <begin position="346"/>
        <end position="367"/>
    </location>
</feature>
<reference evidence="9" key="1">
    <citation type="submission" date="2025-08" db="UniProtKB">
        <authorList>
            <consortium name="RefSeq"/>
        </authorList>
    </citation>
    <scope>IDENTIFICATION</scope>
</reference>